<dbReference type="InterPro" id="IPR011009">
    <property type="entry name" value="Kinase-like_dom_sf"/>
</dbReference>
<gene>
    <name evidence="2" type="ORF">FSW04_11070</name>
</gene>
<dbReference type="GO" id="GO:0006646">
    <property type="term" value="P:phosphatidylethanolamine biosynthetic process"/>
    <property type="evidence" value="ECO:0007669"/>
    <property type="project" value="TreeGrafter"/>
</dbReference>
<reference evidence="2 3" key="1">
    <citation type="journal article" date="2018" name="J. Microbiol.">
        <title>Baekduia soli gen. nov., sp. nov., a novel bacterium isolated from the soil of Baekdu Mountain and proposal of a novel family name, Baekduiaceae fam. nov.</title>
        <authorList>
            <person name="An D.S."/>
            <person name="Siddiqi M.Z."/>
            <person name="Kim K.H."/>
            <person name="Yu H.S."/>
            <person name="Im W.T."/>
        </authorList>
    </citation>
    <scope>NUCLEOTIDE SEQUENCE [LARGE SCALE GENOMIC DNA]</scope>
    <source>
        <strain evidence="2 3">BR7-21</strain>
    </source>
</reference>
<dbReference type="CDD" id="cd05151">
    <property type="entry name" value="ChoK-like"/>
    <property type="match status" value="1"/>
</dbReference>
<dbReference type="AlphaFoldDB" id="A0A5B8U4L7"/>
<dbReference type="OrthoDB" id="179763at2"/>
<dbReference type="RefSeq" id="WP_146919207.1">
    <property type="nucleotide sequence ID" value="NZ_CP042430.1"/>
</dbReference>
<dbReference type="PANTHER" id="PTHR22603">
    <property type="entry name" value="CHOLINE/ETHANOALAMINE KINASE"/>
    <property type="match status" value="1"/>
</dbReference>
<dbReference type="KEGG" id="bsol:FSW04_11070"/>
<dbReference type="Proteomes" id="UP000321805">
    <property type="component" value="Chromosome"/>
</dbReference>
<dbReference type="Gene3D" id="3.30.200.20">
    <property type="entry name" value="Phosphorylase Kinase, domain 1"/>
    <property type="match status" value="1"/>
</dbReference>
<dbReference type="Pfam" id="PF01636">
    <property type="entry name" value="APH"/>
    <property type="match status" value="1"/>
</dbReference>
<dbReference type="GO" id="GO:0005737">
    <property type="term" value="C:cytoplasm"/>
    <property type="evidence" value="ECO:0007669"/>
    <property type="project" value="TreeGrafter"/>
</dbReference>
<dbReference type="Gene3D" id="3.90.1200.10">
    <property type="match status" value="1"/>
</dbReference>
<evidence type="ECO:0000313" key="2">
    <source>
        <dbReference type="EMBL" id="QEC48056.1"/>
    </source>
</evidence>
<proteinExistence type="predicted"/>
<dbReference type="InterPro" id="IPR002575">
    <property type="entry name" value="Aminoglycoside_PTrfase"/>
</dbReference>
<sequence length="303" mass="32891">MRPPPEVIEAVQARLGALREGPAPLGGGITNHNWRARFGDTHVVLRIAGRQTDLLGIDRAAERQATEAAAGLGVAPEVLAYLPAQACLVTRFVPGTPVREGAVAEPGCLRSIARSLRAFHDHAPTLPVRFDVPSQAQDYLAIAAEHGGDVPEAAHEAAAVAARVAAALSGPEHDPVPCHDDLLAANLLRDGDRLWIVDWEYAGMGDRYFDLGNLSVNNGLDEDDDVRLLEAYWNRPCTPRRFAALRLMRAMSDVREGLWGVVQGAISDLDVDFGAYAEQHLGRLRTAVDDPRFERWMHDAASP</sequence>
<dbReference type="SUPFAM" id="SSF56112">
    <property type="entry name" value="Protein kinase-like (PK-like)"/>
    <property type="match status" value="1"/>
</dbReference>
<keyword evidence="2" id="KW-0808">Transferase</keyword>
<evidence type="ECO:0000313" key="3">
    <source>
        <dbReference type="Proteomes" id="UP000321805"/>
    </source>
</evidence>
<feature type="domain" description="Aminoglycoside phosphotransferase" evidence="1">
    <location>
        <begin position="24"/>
        <end position="241"/>
    </location>
</feature>
<dbReference type="PANTHER" id="PTHR22603:SF66">
    <property type="entry name" value="ETHANOLAMINE KINASE"/>
    <property type="match status" value="1"/>
</dbReference>
<dbReference type="GO" id="GO:0004305">
    <property type="term" value="F:ethanolamine kinase activity"/>
    <property type="evidence" value="ECO:0007669"/>
    <property type="project" value="TreeGrafter"/>
</dbReference>
<dbReference type="EMBL" id="CP042430">
    <property type="protein sequence ID" value="QEC48056.1"/>
    <property type="molecule type" value="Genomic_DNA"/>
</dbReference>
<name>A0A5B8U4L7_9ACTN</name>
<organism evidence="2 3">
    <name type="scientific">Baekduia soli</name>
    <dbReference type="NCBI Taxonomy" id="496014"/>
    <lineage>
        <taxon>Bacteria</taxon>
        <taxon>Bacillati</taxon>
        <taxon>Actinomycetota</taxon>
        <taxon>Thermoleophilia</taxon>
        <taxon>Solirubrobacterales</taxon>
        <taxon>Baekduiaceae</taxon>
        <taxon>Baekduia</taxon>
    </lineage>
</organism>
<keyword evidence="3" id="KW-1185">Reference proteome</keyword>
<evidence type="ECO:0000259" key="1">
    <source>
        <dbReference type="Pfam" id="PF01636"/>
    </source>
</evidence>
<accession>A0A5B8U4L7</accession>
<protein>
    <submittedName>
        <fullName evidence="2">Phosphotransferase</fullName>
    </submittedName>
</protein>